<reference evidence="1" key="1">
    <citation type="submission" date="2021-05" db="EMBL/GenBank/DDBJ databases">
        <title>Molecular characterization for Shewanella algae harboring chromosomal blaOXA-55-like strains isolated from clinical and environment sample.</title>
        <authorList>
            <person name="Ohama Y."/>
            <person name="Aoki K."/>
            <person name="Harada S."/>
            <person name="Moriya K."/>
            <person name="Ishii Y."/>
            <person name="Tateda K."/>
        </authorList>
    </citation>
    <scope>NUCLEOTIDE SEQUENCE</scope>
    <source>
        <strain evidence="1">TUM17379</strain>
    </source>
</reference>
<sequence>MSQMTAAFAGDRRPIRLDATRSSSHFYEYLVTPGNFLTQETIRLEISFSSARIIRGHLLKLSEHQITPK</sequence>
<evidence type="ECO:0000313" key="1">
    <source>
        <dbReference type="EMBL" id="BCV46078.1"/>
    </source>
</evidence>
<protein>
    <submittedName>
        <fullName evidence="1">Uncharacterized protein</fullName>
    </submittedName>
</protein>
<accession>A0AAD1KBX2</accession>
<name>A0AAD1KBX2_9GAMM</name>
<dbReference type="EMBL" id="AP024613">
    <property type="protein sequence ID" value="BCV46078.1"/>
    <property type="molecule type" value="Genomic_DNA"/>
</dbReference>
<evidence type="ECO:0000313" key="2">
    <source>
        <dbReference type="Proteomes" id="UP000825078"/>
    </source>
</evidence>
<dbReference type="Proteomes" id="UP000825078">
    <property type="component" value="Chromosome"/>
</dbReference>
<dbReference type="AlphaFoldDB" id="A0AAD1KBX2"/>
<organism evidence="1 2">
    <name type="scientific">Shewanella algae</name>
    <dbReference type="NCBI Taxonomy" id="38313"/>
    <lineage>
        <taxon>Bacteria</taxon>
        <taxon>Pseudomonadati</taxon>
        <taxon>Pseudomonadota</taxon>
        <taxon>Gammaproteobacteria</taxon>
        <taxon>Alteromonadales</taxon>
        <taxon>Shewanellaceae</taxon>
        <taxon>Shewanella</taxon>
    </lineage>
</organism>
<gene>
    <name evidence="1" type="ORF">TUM17379_30960</name>
</gene>
<proteinExistence type="predicted"/>